<reference evidence="2 3" key="1">
    <citation type="submission" date="2019-11" db="EMBL/GenBank/DDBJ databases">
        <title>Type strains purchased from KCTC, JCM and DSMZ.</title>
        <authorList>
            <person name="Lu H."/>
        </authorList>
    </citation>
    <scope>NUCLEOTIDE SEQUENCE [LARGE SCALE GENOMIC DNA]</scope>
    <source>
        <strain evidence="2 3">KCTC 42409</strain>
    </source>
</reference>
<keyword evidence="1" id="KW-0472">Membrane</keyword>
<organism evidence="2 3">
    <name type="scientific">Pseudoduganella ginsengisoli</name>
    <dbReference type="NCBI Taxonomy" id="1462440"/>
    <lineage>
        <taxon>Bacteria</taxon>
        <taxon>Pseudomonadati</taxon>
        <taxon>Pseudomonadota</taxon>
        <taxon>Betaproteobacteria</taxon>
        <taxon>Burkholderiales</taxon>
        <taxon>Oxalobacteraceae</taxon>
        <taxon>Telluria group</taxon>
        <taxon>Pseudoduganella</taxon>
    </lineage>
</organism>
<evidence type="ECO:0000256" key="1">
    <source>
        <dbReference type="SAM" id="Phobius"/>
    </source>
</evidence>
<comment type="caution">
    <text evidence="2">The sequence shown here is derived from an EMBL/GenBank/DDBJ whole genome shotgun (WGS) entry which is preliminary data.</text>
</comment>
<dbReference type="EMBL" id="WNLA01000001">
    <property type="protein sequence ID" value="MTW00530.1"/>
    <property type="molecule type" value="Genomic_DNA"/>
</dbReference>
<evidence type="ECO:0000313" key="3">
    <source>
        <dbReference type="Proteomes" id="UP000484015"/>
    </source>
</evidence>
<feature type="transmembrane region" description="Helical" evidence="1">
    <location>
        <begin position="98"/>
        <end position="117"/>
    </location>
</feature>
<feature type="transmembrane region" description="Helical" evidence="1">
    <location>
        <begin position="67"/>
        <end position="86"/>
    </location>
</feature>
<gene>
    <name evidence="2" type="ORF">GM668_00355</name>
</gene>
<name>A0A6L6PSP5_9BURK</name>
<dbReference type="OrthoDB" id="8779178at2"/>
<dbReference type="RefSeq" id="WP_155436958.1">
    <property type="nucleotide sequence ID" value="NZ_WNLA01000001.1"/>
</dbReference>
<dbReference type="Proteomes" id="UP000484015">
    <property type="component" value="Unassembled WGS sequence"/>
</dbReference>
<feature type="transmembrane region" description="Helical" evidence="1">
    <location>
        <begin position="129"/>
        <end position="149"/>
    </location>
</feature>
<protein>
    <submittedName>
        <fullName evidence="2">Uncharacterized protein</fullName>
    </submittedName>
</protein>
<keyword evidence="1" id="KW-0812">Transmembrane</keyword>
<feature type="transmembrane region" description="Helical" evidence="1">
    <location>
        <begin position="16"/>
        <end position="39"/>
    </location>
</feature>
<proteinExistence type="predicted"/>
<keyword evidence="1" id="KW-1133">Transmembrane helix</keyword>
<keyword evidence="3" id="KW-1185">Reference proteome</keyword>
<evidence type="ECO:0000313" key="2">
    <source>
        <dbReference type="EMBL" id="MTW00530.1"/>
    </source>
</evidence>
<accession>A0A6L6PSP5</accession>
<dbReference type="AlphaFoldDB" id="A0A6L6PSP5"/>
<sequence length="154" mass="16698">MPELISSLYQFVVSNALWLSINIAVPVLLPYLMLVLIAIDQATHTSAGTGATTWRTLLRKSVDTGQLFWTAISMLAATAYDAVAAWDKHPALHEEIGWTVGICLVAGFVCTVLVGFSTLRTATSGTTNWYVIGLSIWLTLALCGFYPAVHFSFA</sequence>